<keyword evidence="2" id="KW-1003">Cell membrane</keyword>
<protein>
    <submittedName>
        <fullName evidence="8">FtsX-like permease family protein</fullName>
    </submittedName>
</protein>
<feature type="domain" description="ABC3 transporter permease C-terminal" evidence="7">
    <location>
        <begin position="653"/>
        <end position="759"/>
    </location>
</feature>
<evidence type="ECO:0000256" key="1">
    <source>
        <dbReference type="ARBA" id="ARBA00004651"/>
    </source>
</evidence>
<accession>A0A4R7VD29</accession>
<keyword evidence="3 6" id="KW-0812">Transmembrane</keyword>
<feature type="transmembrane region" description="Helical" evidence="6">
    <location>
        <begin position="734"/>
        <end position="759"/>
    </location>
</feature>
<evidence type="ECO:0000256" key="4">
    <source>
        <dbReference type="ARBA" id="ARBA00022989"/>
    </source>
</evidence>
<feature type="transmembrane region" description="Helical" evidence="6">
    <location>
        <begin position="289"/>
        <end position="310"/>
    </location>
</feature>
<sequence>MNVRGWASDLSVGVRLAVGGGRTSMARLALSALGIAIASAVLLIAACVGTMSDHRTHRLAASMAHTEPIAGVTPTYFYRASTEFGNDDVMVTYLWSDQPDSVKPNALPSLPKTGEMYVSPALADLLRSDEGRLLRPRLPEKIVATLDQDLVITPGDLTAWVGADSSLADSKYGAPVYGFDEPTDTGAMDDRLLTLILVGSVVLLLPIFTFITTASRIAGAERDRRLSALRLVGAGSWQVRRIAAAESLVSAVVGLAAGAALFVVGRQYADSFPLFGVGVYPSDVVPDPVLAVLVLILVPVLSVLTALFALRRTIIEPLGVVRQSRPIRRRGWWRLALVALGVVMMTTQLGAQEGTDTWAVAISAGATLLLVGMLVLLPWLVERVANRISGGPPSWVLAIRRLQLDSGTSARVIGGVAVVLAGMIALQTILLSVDGALDLPGQTNADPGVVEMTVSPDVAPKLQENLRNVDGVEAAPVVRNTAAYKVGDEYTAFSLAVLDCTALRQLAHVETCTDGDVFQTERQYQPVPAPGTELEFRDFGDTGAEHDPASYEVTSRWTVPATVKAMDAAEYTAGLYAATYATPGAMKDAEVDGTSTVVALVGKKVTATQLEEVRNAAADYRWQSRVFSYNTTPELNADQKTFVAIRTGLYAGSVFTLLLAGVSLLVLALEHIRERRRPLAILAASGVPRAVLARSLLWQVALPIGLGVVMALATGIGLAAMMMRLTDETLTIDWPGVTVLCGGALALSLLVSAMTLPFLNSATRLTTIRTE</sequence>
<dbReference type="Proteomes" id="UP000294927">
    <property type="component" value="Unassembled WGS sequence"/>
</dbReference>
<name>A0A4R7VD29_9PSEU</name>
<dbReference type="PANTHER" id="PTHR30287">
    <property type="entry name" value="MEMBRANE COMPONENT OF PREDICTED ABC SUPERFAMILY METABOLITE UPTAKE TRANSPORTER"/>
    <property type="match status" value="1"/>
</dbReference>
<gene>
    <name evidence="8" type="ORF">CLV71_110108</name>
</gene>
<comment type="subcellular location">
    <subcellularLocation>
        <location evidence="1">Cell membrane</location>
        <topology evidence="1">Multi-pass membrane protein</topology>
    </subcellularLocation>
</comment>
<dbReference type="EMBL" id="SOCP01000010">
    <property type="protein sequence ID" value="TDV46925.1"/>
    <property type="molecule type" value="Genomic_DNA"/>
</dbReference>
<organism evidence="8 9">
    <name type="scientific">Actinophytocola oryzae</name>
    <dbReference type="NCBI Taxonomy" id="502181"/>
    <lineage>
        <taxon>Bacteria</taxon>
        <taxon>Bacillati</taxon>
        <taxon>Actinomycetota</taxon>
        <taxon>Actinomycetes</taxon>
        <taxon>Pseudonocardiales</taxon>
        <taxon>Pseudonocardiaceae</taxon>
    </lineage>
</organism>
<reference evidence="8 9" key="1">
    <citation type="submission" date="2019-03" db="EMBL/GenBank/DDBJ databases">
        <title>Genomic Encyclopedia of Archaeal and Bacterial Type Strains, Phase II (KMG-II): from individual species to whole genera.</title>
        <authorList>
            <person name="Goeker M."/>
        </authorList>
    </citation>
    <scope>NUCLEOTIDE SEQUENCE [LARGE SCALE GENOMIC DNA]</scope>
    <source>
        <strain evidence="8 9">DSM 45499</strain>
    </source>
</reference>
<dbReference type="GO" id="GO:0005886">
    <property type="term" value="C:plasma membrane"/>
    <property type="evidence" value="ECO:0007669"/>
    <property type="project" value="UniProtKB-SubCell"/>
</dbReference>
<feature type="transmembrane region" description="Helical" evidence="6">
    <location>
        <begin position="192"/>
        <end position="215"/>
    </location>
</feature>
<evidence type="ECO:0000259" key="7">
    <source>
        <dbReference type="Pfam" id="PF02687"/>
    </source>
</evidence>
<feature type="transmembrane region" description="Helical" evidence="6">
    <location>
        <begin position="357"/>
        <end position="381"/>
    </location>
</feature>
<proteinExistence type="predicted"/>
<feature type="domain" description="ABC3 transporter permease C-terminal" evidence="7">
    <location>
        <begin position="199"/>
        <end position="312"/>
    </location>
</feature>
<feature type="transmembrane region" description="Helical" evidence="6">
    <location>
        <begin position="28"/>
        <end position="51"/>
    </location>
</feature>
<dbReference type="Pfam" id="PF02687">
    <property type="entry name" value="FtsX"/>
    <property type="match status" value="2"/>
</dbReference>
<dbReference type="RefSeq" id="WP_133905444.1">
    <property type="nucleotide sequence ID" value="NZ_SOCP01000010.1"/>
</dbReference>
<keyword evidence="5 6" id="KW-0472">Membrane</keyword>
<evidence type="ECO:0000256" key="3">
    <source>
        <dbReference type="ARBA" id="ARBA00022692"/>
    </source>
</evidence>
<dbReference type="PANTHER" id="PTHR30287:SF2">
    <property type="entry name" value="BLL1001 PROTEIN"/>
    <property type="match status" value="1"/>
</dbReference>
<feature type="transmembrane region" description="Helical" evidence="6">
    <location>
        <begin position="331"/>
        <end position="351"/>
    </location>
</feature>
<feature type="transmembrane region" description="Helical" evidence="6">
    <location>
        <begin position="248"/>
        <end position="269"/>
    </location>
</feature>
<comment type="caution">
    <text evidence="8">The sequence shown here is derived from an EMBL/GenBank/DDBJ whole genome shotgun (WGS) entry which is preliminary data.</text>
</comment>
<evidence type="ECO:0000256" key="2">
    <source>
        <dbReference type="ARBA" id="ARBA00022475"/>
    </source>
</evidence>
<dbReference type="InterPro" id="IPR003838">
    <property type="entry name" value="ABC3_permease_C"/>
</dbReference>
<keyword evidence="4 6" id="KW-1133">Transmembrane helix</keyword>
<evidence type="ECO:0000313" key="8">
    <source>
        <dbReference type="EMBL" id="TDV46925.1"/>
    </source>
</evidence>
<dbReference type="OrthoDB" id="3654456at2"/>
<feature type="transmembrane region" description="Helical" evidence="6">
    <location>
        <begin position="410"/>
        <end position="433"/>
    </location>
</feature>
<evidence type="ECO:0000313" key="9">
    <source>
        <dbReference type="Proteomes" id="UP000294927"/>
    </source>
</evidence>
<feature type="transmembrane region" description="Helical" evidence="6">
    <location>
        <begin position="649"/>
        <end position="669"/>
    </location>
</feature>
<dbReference type="AlphaFoldDB" id="A0A4R7VD29"/>
<dbReference type="InterPro" id="IPR038766">
    <property type="entry name" value="Membrane_comp_ABC_pdt"/>
</dbReference>
<feature type="transmembrane region" description="Helical" evidence="6">
    <location>
        <begin position="696"/>
        <end position="722"/>
    </location>
</feature>
<keyword evidence="9" id="KW-1185">Reference proteome</keyword>
<evidence type="ECO:0000256" key="5">
    <source>
        <dbReference type="ARBA" id="ARBA00023136"/>
    </source>
</evidence>
<evidence type="ECO:0000256" key="6">
    <source>
        <dbReference type="SAM" id="Phobius"/>
    </source>
</evidence>